<name>A0ABQ8B2K5_BRANA</name>
<protein>
    <recommendedName>
        <fullName evidence="7">Exostosin GT47 domain-containing protein</fullName>
    </recommendedName>
</protein>
<keyword evidence="4" id="KW-0808">Transferase</keyword>
<comment type="subcellular location">
    <subcellularLocation>
        <location evidence="1">Golgi apparatus membrane</location>
        <topology evidence="1">Single-pass type II membrane protein</topology>
    </subcellularLocation>
</comment>
<reference evidence="8 9" key="1">
    <citation type="submission" date="2021-05" db="EMBL/GenBank/DDBJ databases">
        <title>Genome Assembly of Synthetic Allotetraploid Brassica napus Reveals Homoeologous Exchanges between Subgenomes.</title>
        <authorList>
            <person name="Davis J.T."/>
        </authorList>
    </citation>
    <scope>NUCLEOTIDE SEQUENCE [LARGE SCALE GENOMIC DNA]</scope>
    <source>
        <strain evidence="9">cv. Da-Ae</strain>
        <tissue evidence="8">Seedling</tissue>
    </source>
</reference>
<comment type="caution">
    <text evidence="8">The sequence shown here is derived from an EMBL/GenBank/DDBJ whole genome shotgun (WGS) entry which is preliminary data.</text>
</comment>
<keyword evidence="6" id="KW-0333">Golgi apparatus</keyword>
<gene>
    <name evidence="8" type="ORF">HID58_048590</name>
</gene>
<dbReference type="EMBL" id="JAGKQM010000012">
    <property type="protein sequence ID" value="KAH0899022.1"/>
    <property type="molecule type" value="Genomic_DNA"/>
</dbReference>
<comment type="similarity">
    <text evidence="2">Belongs to the glycosyltransferase 47 family.</text>
</comment>
<evidence type="ECO:0000313" key="9">
    <source>
        <dbReference type="Proteomes" id="UP000824890"/>
    </source>
</evidence>
<proteinExistence type="inferred from homology"/>
<keyword evidence="3" id="KW-0328">Glycosyltransferase</keyword>
<evidence type="ECO:0000256" key="2">
    <source>
        <dbReference type="ARBA" id="ARBA00010271"/>
    </source>
</evidence>
<accession>A0ABQ8B2K5</accession>
<dbReference type="PANTHER" id="PTHR11062">
    <property type="entry name" value="EXOSTOSIN HEPARAN SULFATE GLYCOSYLTRANSFERASE -RELATED"/>
    <property type="match status" value="1"/>
</dbReference>
<dbReference type="InterPro" id="IPR004263">
    <property type="entry name" value="Exostosin"/>
</dbReference>
<dbReference type="InterPro" id="IPR040911">
    <property type="entry name" value="Exostosin_GT47"/>
</dbReference>
<keyword evidence="5" id="KW-0735">Signal-anchor</keyword>
<sequence length="518" mass="58658">MEFVDAVVANNLRMHEVVQARGRSSSELVYPTEKCLKDQGDVRLSGVRRSCVRAEVVTIDGWVEVVATIVEVLAGWSEVATIDCSSEVVTTGVEVLARWSEIVIAANCVLSFQDGRWLQKSGRRMGRARLVVEVVRDFVSLNGPVLSPSRNFTYGVIEQHRVVRGGEKSDDVTGLKYPRHHHKHEWYVFSDLTRPDTERVASPIVRVFNPAEADLFYVPALSSLSLTVNSGRTGLGYTQERLVAWLEGQEWWRRNNGRDHVIVAECVETGHGSGQERGVLGVTKRNTLFIFMGNRKDGGRVRDLLLKLFENEDDVVIIKHGTQSRENRRAAKQGMHTSKFCLLPAGDTPSACRLFDFIAILCIPVIVSDGIELPFEDVIDYRSFSVFLRSDSALKPGFLVKKLRKVKPGKILKYQKAVKEVTRYFDYTHPNGSVNEIWRQVTQKVPLIKLMINREKRMIKRENQLSRSVLVYAQTKPGSSMVFSSLNLNVCVMNVKSRTTLCIMHYKYLVRSLGTRER</sequence>
<organism evidence="8 9">
    <name type="scientific">Brassica napus</name>
    <name type="common">Rape</name>
    <dbReference type="NCBI Taxonomy" id="3708"/>
    <lineage>
        <taxon>Eukaryota</taxon>
        <taxon>Viridiplantae</taxon>
        <taxon>Streptophyta</taxon>
        <taxon>Embryophyta</taxon>
        <taxon>Tracheophyta</taxon>
        <taxon>Spermatophyta</taxon>
        <taxon>Magnoliopsida</taxon>
        <taxon>eudicotyledons</taxon>
        <taxon>Gunneridae</taxon>
        <taxon>Pentapetalae</taxon>
        <taxon>rosids</taxon>
        <taxon>malvids</taxon>
        <taxon>Brassicales</taxon>
        <taxon>Brassicaceae</taxon>
        <taxon>Brassiceae</taxon>
        <taxon>Brassica</taxon>
    </lineage>
</organism>
<evidence type="ECO:0000256" key="4">
    <source>
        <dbReference type="ARBA" id="ARBA00022679"/>
    </source>
</evidence>
<feature type="domain" description="Exostosin GT47" evidence="7">
    <location>
        <begin position="282"/>
        <end position="403"/>
    </location>
</feature>
<evidence type="ECO:0000256" key="1">
    <source>
        <dbReference type="ARBA" id="ARBA00004323"/>
    </source>
</evidence>
<evidence type="ECO:0000256" key="3">
    <source>
        <dbReference type="ARBA" id="ARBA00022676"/>
    </source>
</evidence>
<feature type="domain" description="Exostosin GT47" evidence="7">
    <location>
        <begin position="150"/>
        <end position="264"/>
    </location>
</feature>
<keyword evidence="5" id="KW-0812">Transmembrane</keyword>
<dbReference type="Pfam" id="PF03016">
    <property type="entry name" value="Exostosin_GT47"/>
    <property type="match status" value="2"/>
</dbReference>
<evidence type="ECO:0000256" key="6">
    <source>
        <dbReference type="ARBA" id="ARBA00023034"/>
    </source>
</evidence>
<evidence type="ECO:0000256" key="5">
    <source>
        <dbReference type="ARBA" id="ARBA00022968"/>
    </source>
</evidence>
<evidence type="ECO:0000259" key="7">
    <source>
        <dbReference type="Pfam" id="PF03016"/>
    </source>
</evidence>
<evidence type="ECO:0000313" key="8">
    <source>
        <dbReference type="EMBL" id="KAH0899022.1"/>
    </source>
</evidence>
<dbReference type="PANTHER" id="PTHR11062:SF307">
    <property type="entry name" value="ARABINOSYLTRANSFERASE ARAD2-RELATED"/>
    <property type="match status" value="1"/>
</dbReference>
<dbReference type="Proteomes" id="UP000824890">
    <property type="component" value="Unassembled WGS sequence"/>
</dbReference>
<keyword evidence="9" id="KW-1185">Reference proteome</keyword>